<dbReference type="GO" id="GO:0031090">
    <property type="term" value="C:organelle membrane"/>
    <property type="evidence" value="ECO:0007669"/>
    <property type="project" value="UniProtKB-ARBA"/>
</dbReference>
<dbReference type="Proteomes" id="UP001177744">
    <property type="component" value="Unassembled WGS sequence"/>
</dbReference>
<comment type="similarity">
    <text evidence="1">Belongs to the eukaryotic ribosomal protein eL21 family.</text>
</comment>
<reference evidence="6" key="1">
    <citation type="submission" date="2023-06" db="EMBL/GenBank/DDBJ databases">
        <title>Reference genome for the Northern bat (Eptesicus nilssonii), a most northern bat species.</title>
        <authorList>
            <person name="Laine V.N."/>
            <person name="Pulliainen A.T."/>
            <person name="Lilley T.M."/>
        </authorList>
    </citation>
    <scope>NUCLEOTIDE SEQUENCE</scope>
    <source>
        <strain evidence="6">BLF_Eptnil</strain>
        <tissue evidence="6">Kidney</tissue>
    </source>
</reference>
<evidence type="ECO:0000256" key="3">
    <source>
        <dbReference type="ARBA" id="ARBA00023274"/>
    </source>
</evidence>
<keyword evidence="2" id="KW-0689">Ribosomal protein</keyword>
<dbReference type="GO" id="GO:0005840">
    <property type="term" value="C:ribosome"/>
    <property type="evidence" value="ECO:0007669"/>
    <property type="project" value="UniProtKB-KW"/>
</dbReference>
<dbReference type="EMBL" id="JAULJE010000014">
    <property type="protein sequence ID" value="KAK1334831.1"/>
    <property type="molecule type" value="Genomic_DNA"/>
</dbReference>
<dbReference type="Gene3D" id="2.30.30.70">
    <property type="entry name" value="Ribosomal protein L21"/>
    <property type="match status" value="1"/>
</dbReference>
<evidence type="ECO:0000256" key="1">
    <source>
        <dbReference type="ARBA" id="ARBA00008427"/>
    </source>
</evidence>
<gene>
    <name evidence="6" type="ORF">QTO34_004401</name>
</gene>
<name>A0AA40LIH7_CNENI</name>
<dbReference type="GO" id="GO:0003735">
    <property type="term" value="F:structural constituent of ribosome"/>
    <property type="evidence" value="ECO:0007669"/>
    <property type="project" value="InterPro"/>
</dbReference>
<evidence type="ECO:0000313" key="7">
    <source>
        <dbReference type="Proteomes" id="UP001177744"/>
    </source>
</evidence>
<dbReference type="InterPro" id="IPR036948">
    <property type="entry name" value="Ribosomal_eL21_sf"/>
</dbReference>
<dbReference type="InterPro" id="IPR008991">
    <property type="entry name" value="Translation_prot_SH3-like_sf"/>
</dbReference>
<dbReference type="PANTHER" id="PTHR20981">
    <property type="entry name" value="60S RIBOSOMAL PROTEIN L21"/>
    <property type="match status" value="1"/>
</dbReference>
<dbReference type="Pfam" id="PF01157">
    <property type="entry name" value="Ribosomal_L21e"/>
    <property type="match status" value="1"/>
</dbReference>
<feature type="region of interest" description="Disordered" evidence="5">
    <location>
        <begin position="122"/>
        <end position="150"/>
    </location>
</feature>
<protein>
    <recommendedName>
        <fullName evidence="4">60S ribosomal protein L21</fullName>
    </recommendedName>
</protein>
<dbReference type="AlphaFoldDB" id="A0AA40LIH7"/>
<dbReference type="FunFam" id="2.30.30.70:FF:000001">
    <property type="entry name" value="60S ribosomal protein L21"/>
    <property type="match status" value="1"/>
</dbReference>
<evidence type="ECO:0000313" key="6">
    <source>
        <dbReference type="EMBL" id="KAK1334831.1"/>
    </source>
</evidence>
<evidence type="ECO:0000256" key="2">
    <source>
        <dbReference type="ARBA" id="ARBA00022980"/>
    </source>
</evidence>
<dbReference type="InterPro" id="IPR001147">
    <property type="entry name" value="Ribosomal_eL21"/>
</dbReference>
<accession>A0AA40LIH7</accession>
<sequence length="164" mass="18789">MGVGVVGNVTYQMGVGHDLEQLAKMTNTQAKRRDPHHMLSRPFRKHGVVPLATSMQIYEKVKWTSREWALFKKERPTRVSMAKLGVYSVTQHAVGIVVTKQVKGKVLAKRMNVRIEHIKHSKSRASFLKRGKENDQKRRKPERKVPGFSWSVGLLHPENQWKGA</sequence>
<proteinExistence type="inferred from homology"/>
<dbReference type="SUPFAM" id="SSF50104">
    <property type="entry name" value="Translation proteins SH3-like domain"/>
    <property type="match status" value="1"/>
</dbReference>
<keyword evidence="3" id="KW-0687">Ribonucleoprotein</keyword>
<dbReference type="GO" id="GO:0006412">
    <property type="term" value="P:translation"/>
    <property type="evidence" value="ECO:0007669"/>
    <property type="project" value="InterPro"/>
</dbReference>
<comment type="caution">
    <text evidence="6">The sequence shown here is derived from an EMBL/GenBank/DDBJ whole genome shotgun (WGS) entry which is preliminary data.</text>
</comment>
<keyword evidence="7" id="KW-1185">Reference proteome</keyword>
<organism evidence="6 7">
    <name type="scientific">Cnephaeus nilssonii</name>
    <name type="common">Northern bat</name>
    <name type="synonym">Eptesicus nilssonii</name>
    <dbReference type="NCBI Taxonomy" id="3371016"/>
    <lineage>
        <taxon>Eukaryota</taxon>
        <taxon>Metazoa</taxon>
        <taxon>Chordata</taxon>
        <taxon>Craniata</taxon>
        <taxon>Vertebrata</taxon>
        <taxon>Euteleostomi</taxon>
        <taxon>Mammalia</taxon>
        <taxon>Eutheria</taxon>
        <taxon>Laurasiatheria</taxon>
        <taxon>Chiroptera</taxon>
        <taxon>Yangochiroptera</taxon>
        <taxon>Vespertilionidae</taxon>
        <taxon>Cnephaeus</taxon>
    </lineage>
</organism>
<evidence type="ECO:0000256" key="4">
    <source>
        <dbReference type="ARBA" id="ARBA00035327"/>
    </source>
</evidence>
<evidence type="ECO:0000256" key="5">
    <source>
        <dbReference type="SAM" id="MobiDB-lite"/>
    </source>
</evidence>
<dbReference type="GO" id="GO:1990904">
    <property type="term" value="C:ribonucleoprotein complex"/>
    <property type="evidence" value="ECO:0007669"/>
    <property type="project" value="UniProtKB-KW"/>
</dbReference>